<feature type="region of interest" description="Disordered" evidence="1">
    <location>
        <begin position="1"/>
        <end position="170"/>
    </location>
</feature>
<evidence type="ECO:0000313" key="2">
    <source>
        <dbReference type="EMBL" id="KAG0717923.1"/>
    </source>
</evidence>
<evidence type="ECO:0000313" key="3">
    <source>
        <dbReference type="Proteomes" id="UP000770661"/>
    </source>
</evidence>
<evidence type="ECO:0000256" key="1">
    <source>
        <dbReference type="SAM" id="MobiDB-lite"/>
    </source>
</evidence>
<sequence length="248" mass="27039">MRRSAAPSQLLKRAQQFQSPFVNPAAKRPCPAPQQDSNLQPHDVESPNASKVRSASDILSVINNSANRTNSGDNADESSAKNEDGNQSTEIKEASHSFLQDDQLSPLSETKPNILHHSSVSGSKNSLKNGRSFSVPTKQMSGPQREWNRPQASHGYPSLSRGTPGEENQAPAETRYYAVVWCKLSRKKHKNWEGDAVLIIKGRSVTLKDMEGKEIGRGSGYKLKDLGSLEEGSTLPVGGKEVEASCWS</sequence>
<feature type="compositionally biased region" description="Polar residues" evidence="1">
    <location>
        <begin position="97"/>
        <end position="142"/>
    </location>
</feature>
<feature type="compositionally biased region" description="Polar residues" evidence="1">
    <location>
        <begin position="61"/>
        <end position="73"/>
    </location>
</feature>
<proteinExistence type="predicted"/>
<dbReference type="OrthoDB" id="413460at2759"/>
<accession>A0A8J4XZ53</accession>
<reference evidence="2" key="1">
    <citation type="submission" date="2020-07" db="EMBL/GenBank/DDBJ databases">
        <title>The High-quality genome of the commercially important snow crab, Chionoecetes opilio.</title>
        <authorList>
            <person name="Jeong J.-H."/>
            <person name="Ryu S."/>
        </authorList>
    </citation>
    <scope>NUCLEOTIDE SEQUENCE</scope>
    <source>
        <strain evidence="2">MADBK_172401_WGS</strain>
        <tissue evidence="2">Digestive gland</tissue>
    </source>
</reference>
<gene>
    <name evidence="2" type="primary">Rad54b</name>
    <name evidence="2" type="ORF">GWK47_053438</name>
</gene>
<keyword evidence="3" id="KW-1185">Reference proteome</keyword>
<feature type="compositionally biased region" description="Basic and acidic residues" evidence="1">
    <location>
        <begin position="78"/>
        <end position="95"/>
    </location>
</feature>
<dbReference type="AlphaFoldDB" id="A0A8J4XZ53"/>
<dbReference type="EMBL" id="JACEEZ010016865">
    <property type="protein sequence ID" value="KAG0717923.1"/>
    <property type="molecule type" value="Genomic_DNA"/>
</dbReference>
<protein>
    <submittedName>
        <fullName evidence="2">DNA repair and recombination protein RAD54B</fullName>
    </submittedName>
</protein>
<dbReference type="Proteomes" id="UP000770661">
    <property type="component" value="Unassembled WGS sequence"/>
</dbReference>
<comment type="caution">
    <text evidence="2">The sequence shown here is derived from an EMBL/GenBank/DDBJ whole genome shotgun (WGS) entry which is preliminary data.</text>
</comment>
<organism evidence="2 3">
    <name type="scientific">Chionoecetes opilio</name>
    <name type="common">Atlantic snow crab</name>
    <name type="synonym">Cancer opilio</name>
    <dbReference type="NCBI Taxonomy" id="41210"/>
    <lineage>
        <taxon>Eukaryota</taxon>
        <taxon>Metazoa</taxon>
        <taxon>Ecdysozoa</taxon>
        <taxon>Arthropoda</taxon>
        <taxon>Crustacea</taxon>
        <taxon>Multicrustacea</taxon>
        <taxon>Malacostraca</taxon>
        <taxon>Eumalacostraca</taxon>
        <taxon>Eucarida</taxon>
        <taxon>Decapoda</taxon>
        <taxon>Pleocyemata</taxon>
        <taxon>Brachyura</taxon>
        <taxon>Eubrachyura</taxon>
        <taxon>Majoidea</taxon>
        <taxon>Majidae</taxon>
        <taxon>Chionoecetes</taxon>
    </lineage>
</organism>
<name>A0A8J4XZ53_CHIOP</name>